<evidence type="ECO:0000259" key="3">
    <source>
        <dbReference type="Pfam" id="PF00496"/>
    </source>
</evidence>
<keyword evidence="5" id="KW-1185">Reference proteome</keyword>
<sequence>MRLRSAAAVAAVLTLGIAAACGGGTTPSDRNEGSQSTATAKPAGGEFDVILNDKATGPAPEVEGAQQGGTVTVLTAAAPETFDPTRSYYIDTLSVGRLIHRTLTALYLNKDGKYELVPDLATDLGKANADFTEFTFKIKPSQKFEDGTPITSKDFAYAIKRSFATEELAGGPTYQQIYFLDGDKYKGPFKPAAQGGGEDYAGVETPDDETLIVKMAKPFPDLPYYLTFPLYSPIPQAKETKENYGNKPVSTGPYKVKSYQKGKSLILDKNPNWDANSDPARHQYADQFDFKFSQEPLKLQEQLIADNGIDKTSITYDNVDSSLLPKIQGKPDVEPRLITGPGTCTTYVYLDTTKITNVDVRKAIGVAYPYDNIHKAAGDSPLTFQPGTTTYSPVVPGWQNFDVTGTAAKGNGDPERAKAMLEKAGQLGFELVWPYSQDNPIAVNTSLARQKGLEAAGFKVKPIPMPREQVRAALDDPKAAINMRPSGWCPDWPSAATIFPAIFDGRLIALNPTSLPNKSLLNEKEVNDEIDRISALPIAEAPAEWAKLDKLMMEKYYPVVAVDYAKNAFLTGSGIGGVVNDAYAGGPDFSKLFVKK</sequence>
<reference evidence="5" key="1">
    <citation type="journal article" date="2019" name="Int. J. Syst. Evol. Microbiol.">
        <title>The Global Catalogue of Microorganisms (GCM) 10K type strain sequencing project: providing services to taxonomists for standard genome sequencing and annotation.</title>
        <authorList>
            <consortium name="The Broad Institute Genomics Platform"/>
            <consortium name="The Broad Institute Genome Sequencing Center for Infectious Disease"/>
            <person name="Wu L."/>
            <person name="Ma J."/>
        </authorList>
    </citation>
    <scope>NUCLEOTIDE SEQUENCE [LARGE SCALE GENOMIC DNA]</scope>
    <source>
        <strain evidence="5">CGMCC 4.7241</strain>
    </source>
</reference>
<keyword evidence="2" id="KW-0732">Signal</keyword>
<dbReference type="PROSITE" id="PS51257">
    <property type="entry name" value="PROKAR_LIPOPROTEIN"/>
    <property type="match status" value="1"/>
</dbReference>
<feature type="chain" id="PRO_5046673579" evidence="2">
    <location>
        <begin position="21"/>
        <end position="596"/>
    </location>
</feature>
<comment type="caution">
    <text evidence="4">The sequence shown here is derived from an EMBL/GenBank/DDBJ whole genome shotgun (WGS) entry which is preliminary data.</text>
</comment>
<dbReference type="Gene3D" id="3.10.105.10">
    <property type="entry name" value="Dipeptide-binding Protein, Domain 3"/>
    <property type="match status" value="1"/>
</dbReference>
<dbReference type="Proteomes" id="UP001595699">
    <property type="component" value="Unassembled WGS sequence"/>
</dbReference>
<evidence type="ECO:0000256" key="2">
    <source>
        <dbReference type="SAM" id="SignalP"/>
    </source>
</evidence>
<dbReference type="InterPro" id="IPR000914">
    <property type="entry name" value="SBP_5_dom"/>
</dbReference>
<feature type="domain" description="Solute-binding protein family 5" evidence="3">
    <location>
        <begin position="115"/>
        <end position="503"/>
    </location>
</feature>
<dbReference type="PANTHER" id="PTHR30290:SF83">
    <property type="entry name" value="ABC TRANSPORTER SUBSTRATE-BINDING PROTEIN"/>
    <property type="match status" value="1"/>
</dbReference>
<evidence type="ECO:0000313" key="4">
    <source>
        <dbReference type="EMBL" id="MFC3763219.1"/>
    </source>
</evidence>
<dbReference type="RefSeq" id="WP_205119705.1">
    <property type="nucleotide sequence ID" value="NZ_JAFBCM010000001.1"/>
</dbReference>
<gene>
    <name evidence="4" type="ORF">ACFOUW_20420</name>
</gene>
<dbReference type="Pfam" id="PF00496">
    <property type="entry name" value="SBP_bac_5"/>
    <property type="match status" value="1"/>
</dbReference>
<proteinExistence type="predicted"/>
<feature type="signal peptide" evidence="2">
    <location>
        <begin position="1"/>
        <end position="20"/>
    </location>
</feature>
<protein>
    <submittedName>
        <fullName evidence="4">ABC transporter substrate-binding protein</fullName>
    </submittedName>
</protein>
<dbReference type="Gene3D" id="3.40.190.10">
    <property type="entry name" value="Periplasmic binding protein-like II"/>
    <property type="match status" value="1"/>
</dbReference>
<dbReference type="SUPFAM" id="SSF53850">
    <property type="entry name" value="Periplasmic binding protein-like II"/>
    <property type="match status" value="1"/>
</dbReference>
<accession>A0ABV7YEJ0</accession>
<evidence type="ECO:0000313" key="5">
    <source>
        <dbReference type="Proteomes" id="UP001595699"/>
    </source>
</evidence>
<evidence type="ECO:0000256" key="1">
    <source>
        <dbReference type="SAM" id="MobiDB-lite"/>
    </source>
</evidence>
<organism evidence="4 5">
    <name type="scientific">Tenggerimyces flavus</name>
    <dbReference type="NCBI Taxonomy" id="1708749"/>
    <lineage>
        <taxon>Bacteria</taxon>
        <taxon>Bacillati</taxon>
        <taxon>Actinomycetota</taxon>
        <taxon>Actinomycetes</taxon>
        <taxon>Propionibacteriales</taxon>
        <taxon>Nocardioidaceae</taxon>
        <taxon>Tenggerimyces</taxon>
    </lineage>
</organism>
<dbReference type="InterPro" id="IPR039424">
    <property type="entry name" value="SBP_5"/>
</dbReference>
<dbReference type="CDD" id="cd08506">
    <property type="entry name" value="PBP2_clavulanate_OppA2"/>
    <property type="match status" value="1"/>
</dbReference>
<name>A0ABV7YEJ0_9ACTN</name>
<feature type="region of interest" description="Disordered" evidence="1">
    <location>
        <begin position="23"/>
        <end position="42"/>
    </location>
</feature>
<dbReference type="PANTHER" id="PTHR30290">
    <property type="entry name" value="PERIPLASMIC BINDING COMPONENT OF ABC TRANSPORTER"/>
    <property type="match status" value="1"/>
</dbReference>
<dbReference type="EMBL" id="JBHRZH010000017">
    <property type="protein sequence ID" value="MFC3763219.1"/>
    <property type="molecule type" value="Genomic_DNA"/>
</dbReference>